<dbReference type="EMBL" id="AP021861">
    <property type="protein sequence ID" value="BBO32399.1"/>
    <property type="molecule type" value="Genomic_DNA"/>
</dbReference>
<sequence length="268" mass="27482">MPRFRQLAVTYAAAGVLAFAASAHQAAAQTGARGGLSQSRTGSLRSNYTGGISGARDGISSSYGASTGGAFAQQQGGNGAGGGTGNGPMGQSALGSGPMSAGLSQSGSERFQQGGFVGRDAQDVRAGFESQAGGRRGTGGTLDTMIENLNEMRDSRRRWREQNAAPPAIRVQLKPAFDAPAITPLQANVPLQRRLAKEMATVGVSSPQIEMVGRTAVIRGSVATERDRELIARLASLEPGVSQVENLVQIQPAAASPPSPPRLVPAAE</sequence>
<evidence type="ECO:0000256" key="2">
    <source>
        <dbReference type="SAM" id="SignalP"/>
    </source>
</evidence>
<dbReference type="KEGG" id="lpav:PLANPX_2011"/>
<dbReference type="AlphaFoldDB" id="A0A5K7XHG6"/>
<dbReference type="RefSeq" id="WP_152098375.1">
    <property type="nucleotide sequence ID" value="NZ_AP021861.1"/>
</dbReference>
<feature type="compositionally biased region" description="Polar residues" evidence="1">
    <location>
        <begin position="102"/>
        <end position="111"/>
    </location>
</feature>
<feature type="compositionally biased region" description="Gly residues" evidence="1">
    <location>
        <begin position="76"/>
        <end position="88"/>
    </location>
</feature>
<name>A0A5K7XHG6_9BACT</name>
<evidence type="ECO:0000259" key="3">
    <source>
        <dbReference type="Pfam" id="PF04972"/>
    </source>
</evidence>
<dbReference type="Proteomes" id="UP000326837">
    <property type="component" value="Chromosome"/>
</dbReference>
<evidence type="ECO:0000313" key="5">
    <source>
        <dbReference type="Proteomes" id="UP000326837"/>
    </source>
</evidence>
<feature type="signal peptide" evidence="2">
    <location>
        <begin position="1"/>
        <end position="28"/>
    </location>
</feature>
<organism evidence="4 5">
    <name type="scientific">Lacipirellula parvula</name>
    <dbReference type="NCBI Taxonomy" id="2650471"/>
    <lineage>
        <taxon>Bacteria</taxon>
        <taxon>Pseudomonadati</taxon>
        <taxon>Planctomycetota</taxon>
        <taxon>Planctomycetia</taxon>
        <taxon>Pirellulales</taxon>
        <taxon>Lacipirellulaceae</taxon>
        <taxon>Lacipirellula</taxon>
    </lineage>
</organism>
<keyword evidence="5" id="KW-1185">Reference proteome</keyword>
<proteinExistence type="predicted"/>
<feature type="domain" description="BON" evidence="3">
    <location>
        <begin position="192"/>
        <end position="252"/>
    </location>
</feature>
<protein>
    <recommendedName>
        <fullName evidence="3">BON domain-containing protein</fullName>
    </recommendedName>
</protein>
<feature type="compositionally biased region" description="Low complexity" evidence="1">
    <location>
        <begin position="66"/>
        <end position="75"/>
    </location>
</feature>
<dbReference type="InterPro" id="IPR007055">
    <property type="entry name" value="BON_dom"/>
</dbReference>
<gene>
    <name evidence="4" type="ORF">PLANPX_2011</name>
</gene>
<accession>A0A5K7XHG6</accession>
<feature type="region of interest" description="Disordered" evidence="1">
    <location>
        <begin position="66"/>
        <end position="113"/>
    </location>
</feature>
<evidence type="ECO:0000313" key="4">
    <source>
        <dbReference type="EMBL" id="BBO32399.1"/>
    </source>
</evidence>
<reference evidence="5" key="1">
    <citation type="submission" date="2019-10" db="EMBL/GenBank/DDBJ databases">
        <title>Lacipirellula parvula gen. nov., sp. nov., representing a lineage of planctomycetes widespread in freshwater anoxic habitats, and description of the family Lacipirellulaceae.</title>
        <authorList>
            <person name="Dedysh S.N."/>
            <person name="Kulichevskaya I.S."/>
            <person name="Beletsky A.V."/>
            <person name="Rakitin A.L."/>
            <person name="Mardanov A.V."/>
            <person name="Ivanova A.A."/>
            <person name="Saltykova V.X."/>
            <person name="Rijpstra W.I.C."/>
            <person name="Sinninghe Damste J.S."/>
            <person name="Ravin N.V."/>
        </authorList>
    </citation>
    <scope>NUCLEOTIDE SEQUENCE [LARGE SCALE GENOMIC DNA]</scope>
    <source>
        <strain evidence="5">PX69</strain>
    </source>
</reference>
<feature type="chain" id="PRO_5025036046" description="BON domain-containing protein" evidence="2">
    <location>
        <begin position="29"/>
        <end position="268"/>
    </location>
</feature>
<keyword evidence="2" id="KW-0732">Signal</keyword>
<evidence type="ECO:0000256" key="1">
    <source>
        <dbReference type="SAM" id="MobiDB-lite"/>
    </source>
</evidence>
<dbReference type="Pfam" id="PF04972">
    <property type="entry name" value="BON"/>
    <property type="match status" value="1"/>
</dbReference>